<reference evidence="1 2" key="1">
    <citation type="journal article" date="2019" name="Int. J. Syst. Evol. Microbiol.">
        <title>The Global Catalogue of Microorganisms (GCM) 10K type strain sequencing project: providing services to taxonomists for standard genome sequencing and annotation.</title>
        <authorList>
            <consortium name="The Broad Institute Genomics Platform"/>
            <consortium name="The Broad Institute Genome Sequencing Center for Infectious Disease"/>
            <person name="Wu L."/>
            <person name="Ma J."/>
        </authorList>
    </citation>
    <scope>NUCLEOTIDE SEQUENCE [LARGE SCALE GENOMIC DNA]</scope>
    <source>
        <strain evidence="1 2">JCM 3272</strain>
    </source>
</reference>
<sequence length="91" mass="10491">MTHRLPQPPIDREHLAALHEMLRRQARTAPPAADPLTRELQQNIADGVRGRDLLSIAVYREHLTAHAEAMTDKLQRLRHDLDEHPRPGRDE</sequence>
<protein>
    <submittedName>
        <fullName evidence="1">Uncharacterized protein</fullName>
    </submittedName>
</protein>
<organism evidence="1 2">
    <name type="scientific">Dactylosporangium salmoneum</name>
    <dbReference type="NCBI Taxonomy" id="53361"/>
    <lineage>
        <taxon>Bacteria</taxon>
        <taxon>Bacillati</taxon>
        <taxon>Actinomycetota</taxon>
        <taxon>Actinomycetes</taxon>
        <taxon>Micromonosporales</taxon>
        <taxon>Micromonosporaceae</taxon>
        <taxon>Dactylosporangium</taxon>
    </lineage>
</organism>
<dbReference type="EMBL" id="BAAARV010000024">
    <property type="protein sequence ID" value="GAA2344544.1"/>
    <property type="molecule type" value="Genomic_DNA"/>
</dbReference>
<proteinExistence type="predicted"/>
<dbReference type="RefSeq" id="WP_344612987.1">
    <property type="nucleotide sequence ID" value="NZ_BAAARV010000024.1"/>
</dbReference>
<comment type="caution">
    <text evidence="1">The sequence shown here is derived from an EMBL/GenBank/DDBJ whole genome shotgun (WGS) entry which is preliminary data.</text>
</comment>
<gene>
    <name evidence="1" type="ORF">GCM10010170_030170</name>
</gene>
<accession>A0ABN3G5B8</accession>
<name>A0ABN3G5B8_9ACTN</name>
<evidence type="ECO:0000313" key="2">
    <source>
        <dbReference type="Proteomes" id="UP001501444"/>
    </source>
</evidence>
<evidence type="ECO:0000313" key="1">
    <source>
        <dbReference type="EMBL" id="GAA2344544.1"/>
    </source>
</evidence>
<dbReference type="Proteomes" id="UP001501444">
    <property type="component" value="Unassembled WGS sequence"/>
</dbReference>
<keyword evidence="2" id="KW-1185">Reference proteome</keyword>